<keyword evidence="4" id="KW-1185">Reference proteome</keyword>
<protein>
    <recommendedName>
        <fullName evidence="2">DUF4347 domain-containing protein</fullName>
    </recommendedName>
</protein>
<dbReference type="InterPro" id="IPR025592">
    <property type="entry name" value="DUF4347"/>
</dbReference>
<organism evidence="3 4">
    <name type="scientific">Stieleria magnilauensis</name>
    <dbReference type="NCBI Taxonomy" id="2527963"/>
    <lineage>
        <taxon>Bacteria</taxon>
        <taxon>Pseudomonadati</taxon>
        <taxon>Planctomycetota</taxon>
        <taxon>Planctomycetia</taxon>
        <taxon>Pirellulales</taxon>
        <taxon>Pirellulaceae</taxon>
        <taxon>Stieleria</taxon>
    </lineage>
</organism>
<proteinExistence type="predicted"/>
<evidence type="ECO:0000313" key="4">
    <source>
        <dbReference type="Proteomes" id="UP000318081"/>
    </source>
</evidence>
<evidence type="ECO:0000313" key="3">
    <source>
        <dbReference type="EMBL" id="QDV86727.1"/>
    </source>
</evidence>
<dbReference type="EMBL" id="CP036432">
    <property type="protein sequence ID" value="QDV86727.1"/>
    <property type="molecule type" value="Genomic_DNA"/>
</dbReference>
<gene>
    <name evidence="3" type="ORF">TBK1r_57470</name>
</gene>
<feature type="compositionally biased region" description="Low complexity" evidence="1">
    <location>
        <begin position="46"/>
        <end position="56"/>
    </location>
</feature>
<accession>A0ABX5XYF2</accession>
<reference evidence="3 4" key="1">
    <citation type="submission" date="2019-02" db="EMBL/GenBank/DDBJ databases">
        <title>Deep-cultivation of Planctomycetes and their phenomic and genomic characterization uncovers novel biology.</title>
        <authorList>
            <person name="Wiegand S."/>
            <person name="Jogler M."/>
            <person name="Boedeker C."/>
            <person name="Pinto D."/>
            <person name="Vollmers J."/>
            <person name="Rivas-Marin E."/>
            <person name="Kohn T."/>
            <person name="Peeters S.H."/>
            <person name="Heuer A."/>
            <person name="Rast P."/>
            <person name="Oberbeckmann S."/>
            <person name="Bunk B."/>
            <person name="Jeske O."/>
            <person name="Meyerdierks A."/>
            <person name="Storesund J.E."/>
            <person name="Kallscheuer N."/>
            <person name="Luecker S."/>
            <person name="Lage O.M."/>
            <person name="Pohl T."/>
            <person name="Merkel B.J."/>
            <person name="Hornburger P."/>
            <person name="Mueller R.-W."/>
            <person name="Bruemmer F."/>
            <person name="Labrenz M."/>
            <person name="Spormann A.M."/>
            <person name="Op den Camp H."/>
            <person name="Overmann J."/>
            <person name="Amann R."/>
            <person name="Jetten M.S.M."/>
            <person name="Mascher T."/>
            <person name="Medema M.H."/>
            <person name="Devos D.P."/>
            <person name="Kaster A.-K."/>
            <person name="Ovreas L."/>
            <person name="Rohde M."/>
            <person name="Galperin M.Y."/>
            <person name="Jogler C."/>
        </authorList>
    </citation>
    <scope>NUCLEOTIDE SEQUENCE [LARGE SCALE GENOMIC DNA]</scope>
    <source>
        <strain evidence="3 4">TBK1r</strain>
    </source>
</reference>
<dbReference type="Proteomes" id="UP000318081">
    <property type="component" value="Chromosome"/>
</dbReference>
<evidence type="ECO:0000256" key="1">
    <source>
        <dbReference type="SAM" id="MobiDB-lite"/>
    </source>
</evidence>
<feature type="domain" description="DUF4347" evidence="2">
    <location>
        <begin position="70"/>
        <end position="185"/>
    </location>
</feature>
<dbReference type="Pfam" id="PF14252">
    <property type="entry name" value="DUF4347"/>
    <property type="match status" value="1"/>
</dbReference>
<feature type="region of interest" description="Disordered" evidence="1">
    <location>
        <begin position="41"/>
        <end position="63"/>
    </location>
</feature>
<evidence type="ECO:0000259" key="2">
    <source>
        <dbReference type="Pfam" id="PF14252"/>
    </source>
</evidence>
<name>A0ABX5XYF2_9BACT</name>
<sequence>MLEKRLLFSATPVVPAPVDGVPSDHELAVPTVELNFSDMASADTASSGNPSGNSSGDAEQAEHERQRLELVFVDAGVQDYQQLIADLRSGNEHADLEIYLLDATRDGVRQIGEILDGYVDVDAVHVLSHGNDGKIRLGNTVLDERNLAGYAGEFAGWAGSLSDDADLMLYGCELAETVDGRTMLAACRFSSWGRLIRFWFRTRLLWCYAGHPESLVSVLTGSWRSLVADFVRNAPYLP</sequence>